<dbReference type="AlphaFoldDB" id="A0A1D1W7Q9"/>
<accession>A0A1D1W7Q9</accession>
<dbReference type="EMBL" id="BDGG01000022">
    <property type="protein sequence ID" value="GAV09425.1"/>
    <property type="molecule type" value="Genomic_DNA"/>
</dbReference>
<organism evidence="1 2">
    <name type="scientific">Ramazzottius varieornatus</name>
    <name type="common">Water bear</name>
    <name type="synonym">Tardigrade</name>
    <dbReference type="NCBI Taxonomy" id="947166"/>
    <lineage>
        <taxon>Eukaryota</taxon>
        <taxon>Metazoa</taxon>
        <taxon>Ecdysozoa</taxon>
        <taxon>Tardigrada</taxon>
        <taxon>Eutardigrada</taxon>
        <taxon>Parachela</taxon>
        <taxon>Hypsibioidea</taxon>
        <taxon>Ramazzottiidae</taxon>
        <taxon>Ramazzottius</taxon>
    </lineage>
</organism>
<keyword evidence="2" id="KW-1185">Reference proteome</keyword>
<evidence type="ECO:0000313" key="2">
    <source>
        <dbReference type="Proteomes" id="UP000186922"/>
    </source>
</evidence>
<gene>
    <name evidence="1" type="primary">RvY_18971</name>
    <name evidence="1" type="synonym">RvY_18971.1</name>
    <name evidence="1" type="ORF">RvY_18971-1</name>
</gene>
<name>A0A1D1W7Q9_RAMVA</name>
<sequence>MKQRSTFMVTKQWAARLSNQTNALCGRHIIVHFMCISVELGKANSEYTRSFRRCWQYGRPLVVFKLQLVVYAVPCSARCHIALPNLPLPVYSTVAWWDGLCSCFTPTPNLPSSNSLSCWRHFSCRRPQRPWL</sequence>
<reference evidence="1 2" key="1">
    <citation type="journal article" date="2016" name="Nat. Commun.">
        <title>Extremotolerant tardigrade genome and improved radiotolerance of human cultured cells by tardigrade-unique protein.</title>
        <authorList>
            <person name="Hashimoto T."/>
            <person name="Horikawa D.D."/>
            <person name="Saito Y."/>
            <person name="Kuwahara H."/>
            <person name="Kozuka-Hata H."/>
            <person name="Shin-I T."/>
            <person name="Minakuchi Y."/>
            <person name="Ohishi K."/>
            <person name="Motoyama A."/>
            <person name="Aizu T."/>
            <person name="Enomoto A."/>
            <person name="Kondo K."/>
            <person name="Tanaka S."/>
            <person name="Hara Y."/>
            <person name="Koshikawa S."/>
            <person name="Sagara H."/>
            <person name="Miura T."/>
            <person name="Yokobori S."/>
            <person name="Miyagawa K."/>
            <person name="Suzuki Y."/>
            <person name="Kubo T."/>
            <person name="Oyama M."/>
            <person name="Kohara Y."/>
            <person name="Fujiyama A."/>
            <person name="Arakawa K."/>
            <person name="Katayama T."/>
            <person name="Toyoda A."/>
            <person name="Kunieda T."/>
        </authorList>
    </citation>
    <scope>NUCLEOTIDE SEQUENCE [LARGE SCALE GENOMIC DNA]</scope>
    <source>
        <strain evidence="1 2">YOKOZUNA-1</strain>
    </source>
</reference>
<proteinExistence type="predicted"/>
<evidence type="ECO:0000313" key="1">
    <source>
        <dbReference type="EMBL" id="GAV09425.1"/>
    </source>
</evidence>
<protein>
    <submittedName>
        <fullName evidence="1">Uncharacterized protein</fullName>
    </submittedName>
</protein>
<dbReference type="Proteomes" id="UP000186922">
    <property type="component" value="Unassembled WGS sequence"/>
</dbReference>
<comment type="caution">
    <text evidence="1">The sequence shown here is derived from an EMBL/GenBank/DDBJ whole genome shotgun (WGS) entry which is preliminary data.</text>
</comment>